<organism evidence="1 2">
    <name type="scientific">Aspergillus niger ATCC 13496</name>
    <dbReference type="NCBI Taxonomy" id="1353008"/>
    <lineage>
        <taxon>Eukaryota</taxon>
        <taxon>Fungi</taxon>
        <taxon>Dikarya</taxon>
        <taxon>Ascomycota</taxon>
        <taxon>Pezizomycotina</taxon>
        <taxon>Eurotiomycetes</taxon>
        <taxon>Eurotiomycetidae</taxon>
        <taxon>Eurotiales</taxon>
        <taxon>Aspergillaceae</taxon>
        <taxon>Aspergillus</taxon>
        <taxon>Aspergillus subgen. Circumdati</taxon>
    </lineage>
</organism>
<gene>
    <name evidence="1" type="ORF">M747DRAFT_138614</name>
</gene>
<name>A0A370C8I3_ASPNG</name>
<evidence type="ECO:0000313" key="2">
    <source>
        <dbReference type="Proteomes" id="UP000253845"/>
    </source>
</evidence>
<sequence>MFFGLYLYTYGHSHTSFRPLRVGFLTVLIGLLINIRDPVALVFLDEFGIGFRFIRTPLGKFDLPFSGQIFSVKEADRRISAFLKCHIIYSG</sequence>
<accession>A0A370C8I3</accession>
<proteinExistence type="predicted"/>
<reference evidence="1 2" key="1">
    <citation type="submission" date="2018-07" db="EMBL/GenBank/DDBJ databases">
        <title>Section-level genome sequencing of Aspergillus section Nigri to investigate inter- and intra-species variation.</title>
        <authorList>
            <consortium name="DOE Joint Genome Institute"/>
            <person name="Vesth T.C."/>
            <person name="Nybo J.L."/>
            <person name="Theobald S."/>
            <person name="Frisvad J.C."/>
            <person name="Larsen T.O."/>
            <person name="Nielsen K.F."/>
            <person name="Hoof J.B."/>
            <person name="Brandl J."/>
            <person name="Salamov A."/>
            <person name="Riley R."/>
            <person name="Gladden J.M."/>
            <person name="Phatale P."/>
            <person name="Nielsen M.T."/>
            <person name="Lyhne E.K."/>
            <person name="Kogle M.E."/>
            <person name="Strasser K."/>
            <person name="McDonnell E."/>
            <person name="Barry K."/>
            <person name="Clum A."/>
            <person name="Chen C."/>
            <person name="Nolan M."/>
            <person name="Sandor L."/>
            <person name="Kuo A."/>
            <person name="Lipzen A."/>
            <person name="Hainaut M."/>
            <person name="Drula E."/>
            <person name="Tsang A."/>
            <person name="Magnuson J.K."/>
            <person name="Henrissat B."/>
            <person name="Wiebenga A."/>
            <person name="Simmons B.A."/>
            <person name="Makela M.R."/>
            <person name="De vries R.P."/>
            <person name="Grigoriev I.V."/>
            <person name="Mortensen U.H."/>
            <person name="Baker S.E."/>
            <person name="Andersen M.R."/>
        </authorList>
    </citation>
    <scope>NUCLEOTIDE SEQUENCE [LARGE SCALE GENOMIC DNA]</scope>
    <source>
        <strain evidence="1 2">ATCC 13496</strain>
    </source>
</reference>
<dbReference type="Proteomes" id="UP000253845">
    <property type="component" value="Unassembled WGS sequence"/>
</dbReference>
<dbReference type="VEuPathDB" id="FungiDB:M747DRAFT_138614"/>
<protein>
    <submittedName>
        <fullName evidence="1">Uncharacterized protein</fullName>
    </submittedName>
</protein>
<dbReference type="EMBL" id="KZ851903">
    <property type="protein sequence ID" value="RDH24118.1"/>
    <property type="molecule type" value="Genomic_DNA"/>
</dbReference>
<dbReference type="AlphaFoldDB" id="A0A370C8I3"/>
<evidence type="ECO:0000313" key="1">
    <source>
        <dbReference type="EMBL" id="RDH24118.1"/>
    </source>
</evidence>